<sequence>MGSLLNFIFTCKPFGDLEVAAMEEEREDDCAIQHHSSSNSMAPALIALHPHAHCVVVAVGAGLRIFDLKNNIPITTKDDIKHIGHGGVIRALKFEKEGKFLATAGDDKKVKFWNTRSFQCIKTIHSSKKVSAITFSHCSQYLMFADKFGVVYVVAIKITEEGDENINPEPVQLFGHCCSIITGLECSPEMKFVISSDRDFKIRVSDFPKEPTLGAHEIHTFCLGHTNFVSCVAFLGKDEGKALLVSGGGDSTIRLWDYQTGNLHDTFVITMLTEQSGSCEESNGTKSTASVVGMAVAPSGSVLAALSERLEGVLLLRCDFLAKKLIFMQKLLFEEHTCPTSLQFDQAGNIWVVAGAAATIDLGDHVLTPEEITMAETKAQAFSLAAFARVIIVRSTVAISPTDHLHARVDGSHYASIQDKDVPGGERLLSTLQGSQADLTIAMCAAEAAKLSMKNLLSKRQFSFEQRELRKCKRSDRILKGSKHNSLQPETL</sequence>
<accession>A0ACC2CIK9</accession>
<reference evidence="2" key="1">
    <citation type="journal article" date="2024" name="Proc. Natl. Acad. Sci. U.S.A.">
        <title>Extraordinary preservation of gene collinearity over three hundred million years revealed in homosporous lycophytes.</title>
        <authorList>
            <person name="Li C."/>
            <person name="Wickell D."/>
            <person name="Kuo L.Y."/>
            <person name="Chen X."/>
            <person name="Nie B."/>
            <person name="Liao X."/>
            <person name="Peng D."/>
            <person name="Ji J."/>
            <person name="Jenkins J."/>
            <person name="Williams M."/>
            <person name="Shu S."/>
            <person name="Plott C."/>
            <person name="Barry K."/>
            <person name="Rajasekar S."/>
            <person name="Grimwood J."/>
            <person name="Han X."/>
            <person name="Sun S."/>
            <person name="Hou Z."/>
            <person name="He W."/>
            <person name="Dai G."/>
            <person name="Sun C."/>
            <person name="Schmutz J."/>
            <person name="Leebens-Mack J.H."/>
            <person name="Li F.W."/>
            <person name="Wang L."/>
        </authorList>
    </citation>
    <scope>NUCLEOTIDE SEQUENCE [LARGE SCALE GENOMIC DNA]</scope>
    <source>
        <strain evidence="2">cv. PW_Plant_1</strain>
    </source>
</reference>
<comment type="caution">
    <text evidence="1">The sequence shown here is derived from an EMBL/GenBank/DDBJ whole genome shotgun (WGS) entry which is preliminary data.</text>
</comment>
<gene>
    <name evidence="1" type="ORF">O6H91_10G078700</name>
</gene>
<keyword evidence="2" id="KW-1185">Reference proteome</keyword>
<evidence type="ECO:0000313" key="2">
    <source>
        <dbReference type="Proteomes" id="UP001162992"/>
    </source>
</evidence>
<proteinExistence type="predicted"/>
<protein>
    <submittedName>
        <fullName evidence="1">Uncharacterized protein</fullName>
    </submittedName>
</protein>
<organism evidence="1 2">
    <name type="scientific">Diphasiastrum complanatum</name>
    <name type="common">Issler's clubmoss</name>
    <name type="synonym">Lycopodium complanatum</name>
    <dbReference type="NCBI Taxonomy" id="34168"/>
    <lineage>
        <taxon>Eukaryota</taxon>
        <taxon>Viridiplantae</taxon>
        <taxon>Streptophyta</taxon>
        <taxon>Embryophyta</taxon>
        <taxon>Tracheophyta</taxon>
        <taxon>Lycopodiopsida</taxon>
        <taxon>Lycopodiales</taxon>
        <taxon>Lycopodiaceae</taxon>
        <taxon>Lycopodioideae</taxon>
        <taxon>Diphasiastrum</taxon>
    </lineage>
</organism>
<evidence type="ECO:0000313" key="1">
    <source>
        <dbReference type="EMBL" id="KAJ7541827.1"/>
    </source>
</evidence>
<dbReference type="EMBL" id="CM055101">
    <property type="protein sequence ID" value="KAJ7541827.1"/>
    <property type="molecule type" value="Genomic_DNA"/>
</dbReference>
<name>A0ACC2CIK9_DIPCM</name>
<dbReference type="Proteomes" id="UP001162992">
    <property type="component" value="Chromosome 10"/>
</dbReference>